<comment type="caution">
    <text evidence="10">The sequence shown here is derived from an EMBL/GenBank/DDBJ whole genome shotgun (WGS) entry which is preliminary data.</text>
</comment>
<dbReference type="NCBIfam" id="TIGR00329">
    <property type="entry name" value="gcp_kae1"/>
    <property type="match status" value="1"/>
</dbReference>
<dbReference type="NCBIfam" id="TIGR03722">
    <property type="entry name" value="arch_KAE1"/>
    <property type="match status" value="1"/>
</dbReference>
<evidence type="ECO:0000313" key="11">
    <source>
        <dbReference type="EMBL" id="HGU64762.1"/>
    </source>
</evidence>
<name>A0A7C4D6E5_STAMA</name>
<sequence length="339" mass="37212">MYVLGIESTSHTFGVGLVEERDGSIRILVNLNEQYTPVKGGIHPREAALHHSRVAPILIKKALKETGLKTSDLDGIAVALGPGLGPCLRIGASIARFLASYYDKPLIPVNHAVAHIEIGKFISRFKDPVVLYVSGGNTLIAIQKKGRYRVFGETLDIPLGNLFDTFVREIGLAPPYLVNGKHQLDICAEWGGKYIPLPYTVKGSDLSFSGLLTAALSKASKASSREEIGDICLSLREIAFNMVTEVLERALILSNKEEILVVGGVAANRVLMDKIEHMAKQHNSKVSGTPLEYSGDNGAMIAYTGLLLLQNNISVEPERAFIKQRWRLDEVELPWLREF</sequence>
<feature type="binding site" evidence="8">
    <location>
        <begin position="132"/>
        <end position="136"/>
    </location>
    <ligand>
        <name>substrate</name>
    </ligand>
</feature>
<organism evidence="10">
    <name type="scientific">Staphylothermus marinus</name>
    <dbReference type="NCBI Taxonomy" id="2280"/>
    <lineage>
        <taxon>Archaea</taxon>
        <taxon>Thermoproteota</taxon>
        <taxon>Thermoprotei</taxon>
        <taxon>Desulfurococcales</taxon>
        <taxon>Desulfurococcaceae</taxon>
        <taxon>Staphylothermus</taxon>
    </lineage>
</organism>
<feature type="binding site" evidence="8">
    <location>
        <position position="185"/>
    </location>
    <ligand>
        <name>substrate</name>
    </ligand>
</feature>
<keyword evidence="6 8" id="KW-0012">Acyltransferase</keyword>
<keyword evidence="5 8" id="KW-0408">Iron</keyword>
<gene>
    <name evidence="8 10" type="primary">kae1</name>
    <name evidence="11" type="ORF">ENT92_00905</name>
    <name evidence="10" type="ORF">ENU14_01225</name>
</gene>
<evidence type="ECO:0000256" key="8">
    <source>
        <dbReference type="HAMAP-Rule" id="MF_01446"/>
    </source>
</evidence>
<comment type="caution">
    <text evidence="8">Lacks conserved residue(s) required for the propagation of feature annotation.</text>
</comment>
<evidence type="ECO:0000256" key="3">
    <source>
        <dbReference type="ARBA" id="ARBA00022694"/>
    </source>
</evidence>
<feature type="binding site" evidence="8">
    <location>
        <position position="132"/>
    </location>
    <ligand>
        <name>Fe cation</name>
        <dbReference type="ChEBI" id="CHEBI:24875"/>
    </ligand>
</feature>
<feature type="binding site" evidence="8">
    <location>
        <position position="164"/>
    </location>
    <ligand>
        <name>substrate</name>
    </ligand>
</feature>
<dbReference type="EC" id="2.3.1.234" evidence="8"/>
<keyword evidence="3 8" id="KW-0819">tRNA processing</keyword>
<dbReference type="Pfam" id="PF00814">
    <property type="entry name" value="TsaD"/>
    <property type="match status" value="1"/>
</dbReference>
<feature type="binding site" evidence="8">
    <location>
        <position position="115"/>
    </location>
    <ligand>
        <name>Fe cation</name>
        <dbReference type="ChEBI" id="CHEBI:24875"/>
    </ligand>
</feature>
<dbReference type="InterPro" id="IPR034680">
    <property type="entry name" value="Kae1_archaea_euk"/>
</dbReference>
<keyword evidence="4 8" id="KW-0479">Metal-binding</keyword>
<proteinExistence type="inferred from homology"/>
<dbReference type="InterPro" id="IPR000905">
    <property type="entry name" value="Gcp-like_dom"/>
</dbReference>
<dbReference type="EMBL" id="DTBJ01000013">
    <property type="protein sequence ID" value="HGM58200.1"/>
    <property type="molecule type" value="Genomic_DNA"/>
</dbReference>
<evidence type="ECO:0000313" key="10">
    <source>
        <dbReference type="EMBL" id="HGM58200.1"/>
    </source>
</evidence>
<comment type="similarity">
    <text evidence="8">Belongs to the KAE1 / TsaD family.</text>
</comment>
<protein>
    <recommendedName>
        <fullName evidence="8">tRNA N6-adenosine threonylcarbamoyltransferase</fullName>
        <ecNumber evidence="8">2.3.1.234</ecNumber>
    </recommendedName>
    <alternativeName>
        <fullName evidence="8">N6-L-threonylcarbamoyladenine synthase</fullName>
        <shortName evidence="8">t(6)A synthase</shortName>
    </alternativeName>
    <alternativeName>
        <fullName evidence="8">t(6)A37 threonylcarbamoyladenosine biosynthesis protein Kae1</fullName>
    </alternativeName>
    <alternativeName>
        <fullName evidence="8">tRNA threonylcarbamoyladenosine biosynthesis protein Kae1</fullName>
    </alternativeName>
</protein>
<keyword evidence="2 8" id="KW-0808">Transferase</keyword>
<feature type="binding site" evidence="8">
    <location>
        <position position="296"/>
    </location>
    <ligand>
        <name>Fe cation</name>
        <dbReference type="ChEBI" id="CHEBI:24875"/>
    </ligand>
</feature>
<dbReference type="InterPro" id="IPR017861">
    <property type="entry name" value="KAE1/TsaD"/>
</dbReference>
<comment type="function">
    <text evidence="8">Required for the formation of a threonylcarbamoyl group on adenosine at position 37 (t(6)A37) in tRNAs that read codons beginning with adenine. Is probably involved in the transfer of the threonylcarbamoyl moiety of threonylcarbamoyl-AMP (TC-AMP) to the N6 group of A37.</text>
</comment>
<evidence type="ECO:0000256" key="4">
    <source>
        <dbReference type="ARBA" id="ARBA00022723"/>
    </source>
</evidence>
<comment type="subcellular location">
    <subcellularLocation>
        <location evidence="8">Cytoplasm</location>
    </subcellularLocation>
</comment>
<comment type="catalytic activity">
    <reaction evidence="7 8">
        <text>L-threonylcarbamoyladenylate + adenosine(37) in tRNA = N(6)-L-threonylcarbamoyladenosine(37) in tRNA + AMP + H(+)</text>
        <dbReference type="Rhea" id="RHEA:37059"/>
        <dbReference type="Rhea" id="RHEA-COMP:10162"/>
        <dbReference type="Rhea" id="RHEA-COMP:10163"/>
        <dbReference type="ChEBI" id="CHEBI:15378"/>
        <dbReference type="ChEBI" id="CHEBI:73682"/>
        <dbReference type="ChEBI" id="CHEBI:74411"/>
        <dbReference type="ChEBI" id="CHEBI:74418"/>
        <dbReference type="ChEBI" id="CHEBI:456215"/>
        <dbReference type="EC" id="2.3.1.234"/>
    </reaction>
</comment>
<dbReference type="HAMAP" id="MF_01446">
    <property type="entry name" value="Kae1"/>
    <property type="match status" value="1"/>
</dbReference>
<reference evidence="10" key="1">
    <citation type="journal article" date="2020" name="mSystems">
        <title>Genome- and Community-Level Interaction Insights into Carbon Utilization and Element Cycling Functions of Hydrothermarchaeota in Hydrothermal Sediment.</title>
        <authorList>
            <person name="Zhou Z."/>
            <person name="Liu Y."/>
            <person name="Xu W."/>
            <person name="Pan J."/>
            <person name="Luo Z.H."/>
            <person name="Li M."/>
        </authorList>
    </citation>
    <scope>NUCLEOTIDE SEQUENCE [LARGE SCALE GENOMIC DNA]</scope>
    <source>
        <strain evidence="11">SpSt-622</strain>
        <strain evidence="10">SpSt-642</strain>
    </source>
</reference>
<dbReference type="Gene3D" id="3.30.420.40">
    <property type="match status" value="2"/>
</dbReference>
<comment type="cofactor">
    <cofactor evidence="8">
        <name>Fe(2+)</name>
        <dbReference type="ChEBI" id="CHEBI:29033"/>
    </cofactor>
    <text evidence="8">Binds 1 Fe(2+) ion per subunit.</text>
</comment>
<feature type="binding site" evidence="8">
    <location>
        <position position="111"/>
    </location>
    <ligand>
        <name>Fe cation</name>
        <dbReference type="ChEBI" id="CHEBI:24875"/>
    </ligand>
</feature>
<evidence type="ECO:0000256" key="2">
    <source>
        <dbReference type="ARBA" id="ARBA00022679"/>
    </source>
</evidence>
<evidence type="ECO:0000256" key="1">
    <source>
        <dbReference type="ARBA" id="ARBA00022490"/>
    </source>
</evidence>
<dbReference type="GO" id="GO:0005737">
    <property type="term" value="C:cytoplasm"/>
    <property type="evidence" value="ECO:0007669"/>
    <property type="project" value="UniProtKB-SubCell"/>
</dbReference>
<dbReference type="EMBL" id="DTAN01000042">
    <property type="protein sequence ID" value="HGU64762.1"/>
    <property type="molecule type" value="Genomic_DNA"/>
</dbReference>
<dbReference type="SUPFAM" id="SSF53067">
    <property type="entry name" value="Actin-like ATPase domain"/>
    <property type="match status" value="1"/>
</dbReference>
<keyword evidence="1 8" id="KW-0963">Cytoplasm</keyword>
<dbReference type="PANTHER" id="PTHR11735">
    <property type="entry name" value="TRNA N6-ADENOSINE THREONYLCARBAMOYLTRANSFERASE"/>
    <property type="match status" value="1"/>
</dbReference>
<dbReference type="GO" id="GO:0002949">
    <property type="term" value="P:tRNA threonylcarbamoyladenosine modification"/>
    <property type="evidence" value="ECO:0007669"/>
    <property type="project" value="UniProtKB-UniRule"/>
</dbReference>
<evidence type="ECO:0000259" key="9">
    <source>
        <dbReference type="Pfam" id="PF00814"/>
    </source>
</evidence>
<accession>A0A7C4D6E5</accession>
<dbReference type="InterPro" id="IPR043129">
    <property type="entry name" value="ATPase_NBD"/>
</dbReference>
<feature type="binding site" evidence="8">
    <location>
        <position position="268"/>
    </location>
    <ligand>
        <name>substrate</name>
    </ligand>
</feature>
<dbReference type="AlphaFoldDB" id="A0A7C4D6E5"/>
<dbReference type="GO" id="GO:0061711">
    <property type="term" value="F:tRNA N(6)-L-threonylcarbamoyladenine synthase activity"/>
    <property type="evidence" value="ECO:0007669"/>
    <property type="project" value="UniProtKB-EC"/>
</dbReference>
<evidence type="ECO:0000256" key="7">
    <source>
        <dbReference type="ARBA" id="ARBA00048117"/>
    </source>
</evidence>
<dbReference type="PANTHER" id="PTHR11735:SF14">
    <property type="entry name" value="TRNA N6-ADENOSINE THREONYLCARBAMOYLTRANSFERASE"/>
    <property type="match status" value="1"/>
</dbReference>
<dbReference type="PRINTS" id="PR00789">
    <property type="entry name" value="OSIALOPTASE"/>
</dbReference>
<evidence type="ECO:0000256" key="5">
    <source>
        <dbReference type="ARBA" id="ARBA00023004"/>
    </source>
</evidence>
<dbReference type="GO" id="GO:0000408">
    <property type="term" value="C:EKC/KEOPS complex"/>
    <property type="evidence" value="ECO:0007669"/>
    <property type="project" value="InterPro"/>
</dbReference>
<dbReference type="GO" id="GO:0005506">
    <property type="term" value="F:iron ion binding"/>
    <property type="evidence" value="ECO:0007669"/>
    <property type="project" value="UniProtKB-UniRule"/>
</dbReference>
<feature type="domain" description="Gcp-like" evidence="9">
    <location>
        <begin position="32"/>
        <end position="303"/>
    </location>
</feature>
<evidence type="ECO:0000256" key="6">
    <source>
        <dbReference type="ARBA" id="ARBA00023315"/>
    </source>
</evidence>